<proteinExistence type="predicted"/>
<dbReference type="EMBL" id="CP049806">
    <property type="protein sequence ID" value="QIT17243.1"/>
    <property type="molecule type" value="Genomic_DNA"/>
</dbReference>
<dbReference type="AlphaFoldDB" id="A0A6H0FSA7"/>
<protein>
    <submittedName>
        <fullName evidence="2">Helix-turn-helix domain-containing protein</fullName>
    </submittedName>
</protein>
<dbReference type="InterPro" id="IPR010093">
    <property type="entry name" value="SinI_DNA-bd"/>
</dbReference>
<accession>A0A6H0FSA7</accession>
<sequence length="58" mass="6675">MLLTVNQTIQVTNLSKTTIYRMFDSGELKKVKLGGSTRVELPKELYEKYKDKIQALLV</sequence>
<reference evidence="2 3" key="1">
    <citation type="submission" date="2020-03" db="EMBL/GenBank/DDBJ databases">
        <authorList>
            <person name="Zhang L."/>
            <person name="Han X."/>
            <person name="Chen Y."/>
            <person name="Yu Y."/>
        </authorList>
    </citation>
    <scope>NUCLEOTIDE SEQUENCE [LARGE SCALE GENOMIC DNA]</scope>
    <source>
        <strain evidence="2 3">A1254</strain>
    </source>
</reference>
<evidence type="ECO:0000313" key="2">
    <source>
        <dbReference type="EMBL" id="QIT17243.1"/>
    </source>
</evidence>
<organism evidence="2 3">
    <name type="scientific">Acinetobacter pittii</name>
    <name type="common">Acinetobacter genomosp. 3</name>
    <dbReference type="NCBI Taxonomy" id="48296"/>
    <lineage>
        <taxon>Bacteria</taxon>
        <taxon>Pseudomonadati</taxon>
        <taxon>Pseudomonadota</taxon>
        <taxon>Gammaproteobacteria</taxon>
        <taxon>Moraxellales</taxon>
        <taxon>Moraxellaceae</taxon>
        <taxon>Acinetobacter</taxon>
        <taxon>Acinetobacter calcoaceticus/baumannii complex</taxon>
    </lineage>
</organism>
<gene>
    <name evidence="2" type="ORF">G8E09_05695</name>
</gene>
<dbReference type="Proteomes" id="UP000501692">
    <property type="component" value="Chromosome"/>
</dbReference>
<dbReference type="Pfam" id="PF12728">
    <property type="entry name" value="HTH_17"/>
    <property type="match status" value="1"/>
</dbReference>
<name>A0A6H0FSA7_ACIPI</name>
<dbReference type="RefSeq" id="WP_167563230.1">
    <property type="nucleotide sequence ID" value="NZ_CP049806.1"/>
</dbReference>
<dbReference type="InterPro" id="IPR041657">
    <property type="entry name" value="HTH_17"/>
</dbReference>
<dbReference type="NCBIfam" id="TIGR01764">
    <property type="entry name" value="excise"/>
    <property type="match status" value="1"/>
</dbReference>
<evidence type="ECO:0000259" key="1">
    <source>
        <dbReference type="Pfam" id="PF12728"/>
    </source>
</evidence>
<dbReference type="GO" id="GO:0003677">
    <property type="term" value="F:DNA binding"/>
    <property type="evidence" value="ECO:0007669"/>
    <property type="project" value="InterPro"/>
</dbReference>
<evidence type="ECO:0000313" key="3">
    <source>
        <dbReference type="Proteomes" id="UP000501692"/>
    </source>
</evidence>
<feature type="domain" description="Helix-turn-helix" evidence="1">
    <location>
        <begin position="2"/>
        <end position="39"/>
    </location>
</feature>